<feature type="transmembrane region" description="Helical" evidence="1">
    <location>
        <begin position="236"/>
        <end position="254"/>
    </location>
</feature>
<keyword evidence="1" id="KW-0812">Transmembrane</keyword>
<dbReference type="Pfam" id="PF01757">
    <property type="entry name" value="Acyl_transf_3"/>
    <property type="match status" value="1"/>
</dbReference>
<proteinExistence type="predicted"/>
<evidence type="ECO:0000313" key="4">
    <source>
        <dbReference type="Proteomes" id="UP000032430"/>
    </source>
</evidence>
<feature type="transmembrane region" description="Helical" evidence="1">
    <location>
        <begin position="311"/>
        <end position="330"/>
    </location>
</feature>
<protein>
    <submittedName>
        <fullName evidence="3">Acyltransferase 3</fullName>
    </submittedName>
</protein>
<keyword evidence="1" id="KW-1133">Transmembrane helix</keyword>
<dbReference type="OrthoDB" id="9767863at2"/>
<dbReference type="GO" id="GO:0016020">
    <property type="term" value="C:membrane"/>
    <property type="evidence" value="ECO:0007669"/>
    <property type="project" value="TreeGrafter"/>
</dbReference>
<keyword evidence="3" id="KW-0012">Acyltransferase</keyword>
<dbReference type="EMBL" id="LN614827">
    <property type="protein sequence ID" value="CEG58280.1"/>
    <property type="molecule type" value="Genomic_DNA"/>
</dbReference>
<dbReference type="HOGENOM" id="CLU_005679_1_0_6"/>
<feature type="transmembrane region" description="Helical" evidence="1">
    <location>
        <begin position="154"/>
        <end position="174"/>
    </location>
</feature>
<accession>A0A098G9W5</accession>
<dbReference type="GO" id="GO:0016747">
    <property type="term" value="F:acyltransferase activity, transferring groups other than amino-acyl groups"/>
    <property type="evidence" value="ECO:0007669"/>
    <property type="project" value="InterPro"/>
</dbReference>
<feature type="transmembrane region" description="Helical" evidence="1">
    <location>
        <begin position="266"/>
        <end position="290"/>
    </location>
</feature>
<dbReference type="GO" id="GO:0009103">
    <property type="term" value="P:lipopolysaccharide biosynthetic process"/>
    <property type="evidence" value="ECO:0007669"/>
    <property type="project" value="TreeGrafter"/>
</dbReference>
<feature type="transmembrane region" description="Helical" evidence="1">
    <location>
        <begin position="181"/>
        <end position="202"/>
    </location>
</feature>
<evidence type="ECO:0000256" key="1">
    <source>
        <dbReference type="SAM" id="Phobius"/>
    </source>
</evidence>
<sequence length="384" mass="43975">MYNEINQTNTIRNDGIDLIRGLSVFSVILLHCYIHLPFGQSILPQRLVNILFRSGYYGVMAFFVVSGFLITTSTIKKWGDLQNIQCKQFYLMRFARIMPCLVALLIVLSLLDLIKINGFILHTTTLGKALFSAFTFNINWLEAKTGYLPGNWDVLWSLSIEEIFYMFFPLLCIFLKNKYQLIVFMLILIILGPFARTVFSHNEIWSDHSYLSCMDGIAIGCLAAMLAKQIKLNRPLILFFFTTGLLLFMFVFFFRKQVFDIGLTPAGLNVTFLEIGIALIIIATTQELLTRDSRYGGQLTSLIRWFGRNSYEVYLTHMFVVMFIGNTFYYSKQSAIYIGLEYFTILALSGLLGHSIAKYYSNPINKKLRTSKSIKSASFSLEMG</sequence>
<gene>
    <name evidence="3" type="ORF">LFA_2926</name>
</gene>
<dbReference type="InterPro" id="IPR002656">
    <property type="entry name" value="Acyl_transf_3_dom"/>
</dbReference>
<dbReference type="AlphaFoldDB" id="A0A098G9W5"/>
<dbReference type="STRING" id="1212491.LFA_2926"/>
<name>A0A098G9W5_9GAMM</name>
<feature type="transmembrane region" description="Helical" evidence="1">
    <location>
        <begin position="18"/>
        <end position="36"/>
    </location>
</feature>
<keyword evidence="1" id="KW-0472">Membrane</keyword>
<evidence type="ECO:0000313" key="3">
    <source>
        <dbReference type="EMBL" id="CEG58280.1"/>
    </source>
</evidence>
<feature type="transmembrane region" description="Helical" evidence="1">
    <location>
        <begin position="96"/>
        <end position="114"/>
    </location>
</feature>
<evidence type="ECO:0000259" key="2">
    <source>
        <dbReference type="Pfam" id="PF01757"/>
    </source>
</evidence>
<dbReference type="InterPro" id="IPR050879">
    <property type="entry name" value="Acyltransferase_3"/>
</dbReference>
<dbReference type="KEGG" id="lfa:LFA_2926"/>
<dbReference type="RefSeq" id="WP_045096632.1">
    <property type="nucleotide sequence ID" value="NZ_LN614827.1"/>
</dbReference>
<keyword evidence="4" id="KW-1185">Reference proteome</keyword>
<dbReference type="PANTHER" id="PTHR23028">
    <property type="entry name" value="ACETYLTRANSFERASE"/>
    <property type="match status" value="1"/>
</dbReference>
<feature type="domain" description="Acyltransferase 3" evidence="2">
    <location>
        <begin position="14"/>
        <end position="351"/>
    </location>
</feature>
<keyword evidence="3" id="KW-0808">Transferase</keyword>
<dbReference type="Proteomes" id="UP000032430">
    <property type="component" value="Chromosome I"/>
</dbReference>
<feature type="transmembrane region" description="Helical" evidence="1">
    <location>
        <begin position="56"/>
        <end position="75"/>
    </location>
</feature>
<dbReference type="PANTHER" id="PTHR23028:SF53">
    <property type="entry name" value="ACYL_TRANSF_3 DOMAIN-CONTAINING PROTEIN"/>
    <property type="match status" value="1"/>
</dbReference>
<organism evidence="3 4">
    <name type="scientific">Legionella fallonii LLAP-10</name>
    <dbReference type="NCBI Taxonomy" id="1212491"/>
    <lineage>
        <taxon>Bacteria</taxon>
        <taxon>Pseudomonadati</taxon>
        <taxon>Pseudomonadota</taxon>
        <taxon>Gammaproteobacteria</taxon>
        <taxon>Legionellales</taxon>
        <taxon>Legionellaceae</taxon>
        <taxon>Legionella</taxon>
    </lineage>
</organism>
<feature type="transmembrane region" description="Helical" evidence="1">
    <location>
        <begin position="336"/>
        <end position="357"/>
    </location>
</feature>
<reference evidence="4" key="1">
    <citation type="submission" date="2014-09" db="EMBL/GenBank/DDBJ databases">
        <authorList>
            <person name="Gomez-Valero L."/>
        </authorList>
    </citation>
    <scope>NUCLEOTIDE SEQUENCE [LARGE SCALE GENOMIC DNA]</scope>
    <source>
        <strain evidence="4">ATCC700992</strain>
    </source>
</reference>